<evidence type="ECO:0000256" key="1">
    <source>
        <dbReference type="SAM" id="MobiDB-lite"/>
    </source>
</evidence>
<feature type="region of interest" description="Disordered" evidence="1">
    <location>
        <begin position="234"/>
        <end position="255"/>
    </location>
</feature>
<protein>
    <submittedName>
        <fullName evidence="2">Uncharacterized protein</fullName>
    </submittedName>
</protein>
<name>A0A4Q2KCI6_9FIRM</name>
<feature type="region of interest" description="Disordered" evidence="1">
    <location>
        <begin position="1"/>
        <end position="25"/>
    </location>
</feature>
<dbReference type="RefSeq" id="WP_129224616.1">
    <property type="nucleotide sequence ID" value="NZ_SDOZ01000002.1"/>
</dbReference>
<sequence length="405" mass="45889">MTSLAGCASSGKENEKDPPDWSQSGDGWIQLFEDRKFDRGFGAGWIYGTSFTGDNALKKGVPLTYRDIGQDIYIQPVGKATKEDGVTSSGAENDTFWELEEGAKKNIVDELGSPVDELHDFRLCVKSEVKENSSAKMLIEQYNDYLHDHYPSLYESNPKFVKSLESDKQGKLTVRYNSYNDISNSAYAYSGDFANNTWPHLYVHQNFRQEIDMAQFDKLEYKVTMKVSEAKQINGWPNGESDRYDQPALPSDAAKSNSEASLQGTFFFRSKKSSGGFFVGMNYFSTTPSNQTEIFNMDQHGQAFYRIGPAEEQGSYFDLEGEKMEIGKEVTVKYDLYKMVNYVLIRKLQNKSETIQVGGQSVANPWYNVSVDDLTLSFYQVGWENMGNWDCTFSMSDLSLKAYTK</sequence>
<evidence type="ECO:0000313" key="2">
    <source>
        <dbReference type="EMBL" id="RXZ61697.1"/>
    </source>
</evidence>
<dbReference type="AlphaFoldDB" id="A0A4Q2KCI6"/>
<comment type="caution">
    <text evidence="2">The sequence shown here is derived from an EMBL/GenBank/DDBJ whole genome shotgun (WGS) entry which is preliminary data.</text>
</comment>
<proteinExistence type="predicted"/>
<reference evidence="2 3" key="1">
    <citation type="journal article" date="2019" name="Gut">
        <title>Antibiotics-induced monodominance of a novel gut bacterial order.</title>
        <authorList>
            <person name="Hildebrand F."/>
            <person name="Moitinho-Silva L."/>
            <person name="Blasche S."/>
            <person name="Jahn M.T."/>
            <person name="Gossmann T.I."/>
            <person name="Heuerta-Cepas J."/>
            <person name="Hercog R."/>
            <person name="Luetge M."/>
            <person name="Bahram M."/>
            <person name="Pryszlak A."/>
            <person name="Alves R.J."/>
            <person name="Waszak S.M."/>
            <person name="Zhu A."/>
            <person name="Ye L."/>
            <person name="Costea P.I."/>
            <person name="Aalvink S."/>
            <person name="Belzer C."/>
            <person name="Forslund S.K."/>
            <person name="Sunagawa S."/>
            <person name="Hentschel U."/>
            <person name="Merten C."/>
            <person name="Patil K.R."/>
            <person name="Benes V."/>
            <person name="Bork P."/>
        </authorList>
    </citation>
    <scope>NUCLEOTIDE SEQUENCE [LARGE SCALE GENOMIC DNA]</scope>
    <source>
        <strain evidence="2 3">HDS1380</strain>
    </source>
</reference>
<evidence type="ECO:0000313" key="3">
    <source>
        <dbReference type="Proteomes" id="UP000291269"/>
    </source>
</evidence>
<organism evidence="2 3">
    <name type="scientific">Candidatus Borkfalkia ceftriaxoniphila</name>
    <dbReference type="NCBI Taxonomy" id="2508949"/>
    <lineage>
        <taxon>Bacteria</taxon>
        <taxon>Bacillati</taxon>
        <taxon>Bacillota</taxon>
        <taxon>Clostridia</taxon>
        <taxon>Christensenellales</taxon>
        <taxon>Christensenellaceae</taxon>
        <taxon>Candidatus Borkfalkia</taxon>
    </lineage>
</organism>
<dbReference type="Proteomes" id="UP000291269">
    <property type="component" value="Unassembled WGS sequence"/>
</dbReference>
<keyword evidence="3" id="KW-1185">Reference proteome</keyword>
<dbReference type="EMBL" id="SDOZ01000002">
    <property type="protein sequence ID" value="RXZ61697.1"/>
    <property type="molecule type" value="Genomic_DNA"/>
</dbReference>
<gene>
    <name evidence="2" type="ORF">ESZ91_04720</name>
</gene>
<accession>A0A4Q2KCI6</accession>